<dbReference type="SUPFAM" id="SSF102588">
    <property type="entry name" value="LmbE-like"/>
    <property type="match status" value="1"/>
</dbReference>
<keyword evidence="2" id="KW-1185">Reference proteome</keyword>
<dbReference type="InterPro" id="IPR024078">
    <property type="entry name" value="LmbE-like_dom_sf"/>
</dbReference>
<reference evidence="1" key="1">
    <citation type="submission" date="2022-09" db="EMBL/GenBank/DDBJ databases">
        <title>Shewanella sp. KJ10-1 sp.nov, isolated from marine algae.</title>
        <authorList>
            <person name="Butt M."/>
            <person name="Lee J.K."/>
            <person name="Kim J.M."/>
            <person name="Choi D.G."/>
        </authorList>
    </citation>
    <scope>NUCLEOTIDE SEQUENCE</scope>
    <source>
        <strain evidence="1">KJ10-1</strain>
    </source>
</reference>
<accession>A0ABT2P7N1</accession>
<comment type="caution">
    <text evidence="1">The sequence shown here is derived from an EMBL/GenBank/DDBJ whole genome shotgun (WGS) entry which is preliminary data.</text>
</comment>
<name>A0ABT2P7N1_9GAMM</name>
<evidence type="ECO:0000313" key="1">
    <source>
        <dbReference type="EMBL" id="MCT8988658.1"/>
    </source>
</evidence>
<dbReference type="EMBL" id="JAODOQ010000002">
    <property type="protein sequence ID" value="MCT8988658.1"/>
    <property type="molecule type" value="Genomic_DNA"/>
</dbReference>
<proteinExistence type="predicted"/>
<evidence type="ECO:0000313" key="2">
    <source>
        <dbReference type="Proteomes" id="UP001431192"/>
    </source>
</evidence>
<dbReference type="Proteomes" id="UP001431192">
    <property type="component" value="Unassembled WGS sequence"/>
</dbReference>
<dbReference type="Pfam" id="PF02585">
    <property type="entry name" value="PIG-L"/>
    <property type="match status" value="1"/>
</dbReference>
<organism evidence="1 2">
    <name type="scientific">Shewanella phaeophyticola</name>
    <dbReference type="NCBI Taxonomy" id="2978345"/>
    <lineage>
        <taxon>Bacteria</taxon>
        <taxon>Pseudomonadati</taxon>
        <taxon>Pseudomonadota</taxon>
        <taxon>Gammaproteobacteria</taxon>
        <taxon>Alteromonadales</taxon>
        <taxon>Shewanellaceae</taxon>
        <taxon>Shewanella</taxon>
    </lineage>
</organism>
<dbReference type="Gene3D" id="3.40.50.10320">
    <property type="entry name" value="LmbE-like"/>
    <property type="match status" value="1"/>
</dbReference>
<sequence length="60" mass="6536">MKSVLIVAPHADDETLGCGGSILKFVQAGYEVHWLLVTGMSKSSGFTTTQIATRKKKLRQ</sequence>
<dbReference type="InterPro" id="IPR003737">
    <property type="entry name" value="GlcNAc_PI_deacetylase-related"/>
</dbReference>
<protein>
    <submittedName>
        <fullName evidence="1">PIG-L family deacetylase</fullName>
    </submittedName>
</protein>
<gene>
    <name evidence="1" type="ORF">N4T56_22215</name>
</gene>
<dbReference type="RefSeq" id="WP_261734902.1">
    <property type="nucleotide sequence ID" value="NZ_JAODOQ010000002.1"/>
</dbReference>